<evidence type="ECO:0000256" key="1">
    <source>
        <dbReference type="ARBA" id="ARBA00010830"/>
    </source>
</evidence>
<dbReference type="Proteomes" id="UP001499863">
    <property type="component" value="Unassembled WGS sequence"/>
</dbReference>
<dbReference type="InterPro" id="IPR036779">
    <property type="entry name" value="LysM_dom_sf"/>
</dbReference>
<dbReference type="SUPFAM" id="SSF54106">
    <property type="entry name" value="LysM domain"/>
    <property type="match status" value="1"/>
</dbReference>
<gene>
    <name evidence="5" type="ORF">GCM10009639_28010</name>
</gene>
<feature type="compositionally biased region" description="Low complexity" evidence="3">
    <location>
        <begin position="147"/>
        <end position="207"/>
    </location>
</feature>
<feature type="domain" description="LysM" evidence="4">
    <location>
        <begin position="260"/>
        <end position="309"/>
    </location>
</feature>
<dbReference type="SUPFAM" id="SSF53955">
    <property type="entry name" value="Lysozyme-like"/>
    <property type="match status" value="1"/>
</dbReference>
<evidence type="ECO:0000259" key="4">
    <source>
        <dbReference type="PROSITE" id="PS51782"/>
    </source>
</evidence>
<name>A0ABN1XZY4_9ACTN</name>
<comment type="caution">
    <text evidence="5">The sequence shown here is derived from an EMBL/GenBank/DDBJ whole genome shotgun (WGS) entry which is preliminary data.</text>
</comment>
<dbReference type="InterPro" id="IPR052196">
    <property type="entry name" value="Bact_Kbp"/>
</dbReference>
<accession>A0ABN1XZY4</accession>
<dbReference type="Pfam" id="PF06737">
    <property type="entry name" value="Transglycosylas"/>
    <property type="match status" value="1"/>
</dbReference>
<keyword evidence="6" id="KW-1185">Reference proteome</keyword>
<dbReference type="RefSeq" id="WP_344333859.1">
    <property type="nucleotide sequence ID" value="NZ_BAAAKJ010000147.1"/>
</dbReference>
<dbReference type="EMBL" id="BAAAKJ010000147">
    <property type="protein sequence ID" value="GAA1394175.1"/>
    <property type="molecule type" value="Genomic_DNA"/>
</dbReference>
<dbReference type="InterPro" id="IPR023346">
    <property type="entry name" value="Lysozyme-like_dom_sf"/>
</dbReference>
<dbReference type="CDD" id="cd13925">
    <property type="entry name" value="RPF"/>
    <property type="match status" value="1"/>
</dbReference>
<proteinExistence type="inferred from homology"/>
<dbReference type="InterPro" id="IPR010618">
    <property type="entry name" value="RPF"/>
</dbReference>
<dbReference type="PANTHER" id="PTHR34700:SF4">
    <property type="entry name" value="PHAGE-LIKE ELEMENT PBSX PROTEIN XKDP"/>
    <property type="match status" value="1"/>
</dbReference>
<dbReference type="Gene3D" id="3.10.350.10">
    <property type="entry name" value="LysM domain"/>
    <property type="match status" value="1"/>
</dbReference>
<dbReference type="PROSITE" id="PS51782">
    <property type="entry name" value="LYSM"/>
    <property type="match status" value="1"/>
</dbReference>
<evidence type="ECO:0000256" key="3">
    <source>
        <dbReference type="SAM" id="MobiDB-lite"/>
    </source>
</evidence>
<reference evidence="5 6" key="1">
    <citation type="journal article" date="2019" name="Int. J. Syst. Evol. Microbiol.">
        <title>The Global Catalogue of Microorganisms (GCM) 10K type strain sequencing project: providing services to taxonomists for standard genome sequencing and annotation.</title>
        <authorList>
            <consortium name="The Broad Institute Genomics Platform"/>
            <consortium name="The Broad Institute Genome Sequencing Center for Infectious Disease"/>
            <person name="Wu L."/>
            <person name="Ma J."/>
        </authorList>
    </citation>
    <scope>NUCLEOTIDE SEQUENCE [LARGE SCALE GENOMIC DNA]</scope>
    <source>
        <strain evidence="5 6">JCM 12393</strain>
    </source>
</reference>
<sequence length="310" mass="31733">MLLVGTGRHRRRTQAEKAIAVAGVAGVGLAMPILSATGASAAPVSTWDAVAQCESGGNWSINTGNGFYGGLQFTASTWKAFGGAAYAPQANQASKAQQISVAEKVLASQGPGAWPVCSKKAGLTKGGAPAAVDTSTPAKPAAPKPQVPQAAQEAKPQQEAPKAAAPKHAAPKQETQQAAKPQAAQPYAPKHAAPKQEAPQAQQQSPAFSGKAGWDADAKVYWYQSNGAWYWTSHQGVYQQYAGQQAAQAPAAQQQQPAGQGYTVRSGDTLAGIATAQGVSGGWKALYDGNRATVGTDPNLIVPGQVLTLA</sequence>
<dbReference type="Gene3D" id="1.10.530.10">
    <property type="match status" value="1"/>
</dbReference>
<keyword evidence="2" id="KW-0378">Hydrolase</keyword>
<evidence type="ECO:0000313" key="6">
    <source>
        <dbReference type="Proteomes" id="UP001499863"/>
    </source>
</evidence>
<dbReference type="PANTHER" id="PTHR34700">
    <property type="entry name" value="POTASSIUM BINDING PROTEIN KBP"/>
    <property type="match status" value="1"/>
</dbReference>
<comment type="similarity">
    <text evidence="1">Belongs to the transglycosylase family. Rpf subfamily.</text>
</comment>
<evidence type="ECO:0000313" key="5">
    <source>
        <dbReference type="EMBL" id="GAA1394175.1"/>
    </source>
</evidence>
<dbReference type="SMART" id="SM00257">
    <property type="entry name" value="LysM"/>
    <property type="match status" value="1"/>
</dbReference>
<dbReference type="Pfam" id="PF01476">
    <property type="entry name" value="LysM"/>
    <property type="match status" value="1"/>
</dbReference>
<organism evidence="5 6">
    <name type="scientific">Kitasatospora putterlickiae</name>
    <dbReference type="NCBI Taxonomy" id="221725"/>
    <lineage>
        <taxon>Bacteria</taxon>
        <taxon>Bacillati</taxon>
        <taxon>Actinomycetota</taxon>
        <taxon>Actinomycetes</taxon>
        <taxon>Kitasatosporales</taxon>
        <taxon>Streptomycetaceae</taxon>
        <taxon>Kitasatospora</taxon>
    </lineage>
</organism>
<feature type="region of interest" description="Disordered" evidence="3">
    <location>
        <begin position="124"/>
        <end position="211"/>
    </location>
</feature>
<protein>
    <recommendedName>
        <fullName evidence="4">LysM domain-containing protein</fullName>
    </recommendedName>
</protein>
<evidence type="ECO:0000256" key="2">
    <source>
        <dbReference type="ARBA" id="ARBA00022801"/>
    </source>
</evidence>
<dbReference type="CDD" id="cd00118">
    <property type="entry name" value="LysM"/>
    <property type="match status" value="1"/>
</dbReference>
<dbReference type="InterPro" id="IPR018392">
    <property type="entry name" value="LysM"/>
</dbReference>